<comment type="function">
    <text evidence="6">Clathrin is the major protein of the polyhedral coat of coated pits and vesicles.</text>
</comment>
<feature type="region of interest" description="Disordered" evidence="7">
    <location>
        <begin position="1"/>
        <end position="27"/>
    </location>
</feature>
<feature type="compositionally biased region" description="Basic and acidic residues" evidence="7">
    <location>
        <begin position="168"/>
        <end position="191"/>
    </location>
</feature>
<dbReference type="GO" id="GO:0030132">
    <property type="term" value="C:clathrin coat of coated pit"/>
    <property type="evidence" value="ECO:0007669"/>
    <property type="project" value="InterPro"/>
</dbReference>
<keyword evidence="9" id="KW-1185">Reference proteome</keyword>
<dbReference type="AlphaFoldDB" id="A0AAD5X4Q5"/>
<dbReference type="GO" id="GO:0072583">
    <property type="term" value="P:clathrin-dependent endocytosis"/>
    <property type="evidence" value="ECO:0007669"/>
    <property type="project" value="TreeGrafter"/>
</dbReference>
<gene>
    <name evidence="8" type="ORF">HK097_000095</name>
</gene>
<organism evidence="8 9">
    <name type="scientific">Rhizophlyctis rosea</name>
    <dbReference type="NCBI Taxonomy" id="64517"/>
    <lineage>
        <taxon>Eukaryota</taxon>
        <taxon>Fungi</taxon>
        <taxon>Fungi incertae sedis</taxon>
        <taxon>Chytridiomycota</taxon>
        <taxon>Chytridiomycota incertae sedis</taxon>
        <taxon>Chytridiomycetes</taxon>
        <taxon>Rhizophlyctidales</taxon>
        <taxon>Rhizophlyctidaceae</taxon>
        <taxon>Rhizophlyctis</taxon>
    </lineage>
</organism>
<keyword evidence="4 6" id="KW-0168">Coated pit</keyword>
<dbReference type="GO" id="GO:0030130">
    <property type="term" value="C:clathrin coat of trans-Golgi network vesicle"/>
    <property type="evidence" value="ECO:0007669"/>
    <property type="project" value="InterPro"/>
</dbReference>
<reference evidence="8" key="1">
    <citation type="submission" date="2020-05" db="EMBL/GenBank/DDBJ databases">
        <title>Phylogenomic resolution of chytrid fungi.</title>
        <authorList>
            <person name="Stajich J.E."/>
            <person name="Amses K."/>
            <person name="Simmons R."/>
            <person name="Seto K."/>
            <person name="Myers J."/>
            <person name="Bonds A."/>
            <person name="Quandt C.A."/>
            <person name="Barry K."/>
            <person name="Liu P."/>
            <person name="Grigoriev I."/>
            <person name="Longcore J.E."/>
            <person name="James T.Y."/>
        </authorList>
    </citation>
    <scope>NUCLEOTIDE SEQUENCE</scope>
    <source>
        <strain evidence="8">JEL0318</strain>
    </source>
</reference>
<dbReference type="PANTHER" id="PTHR10639">
    <property type="entry name" value="CLATHRIN LIGHT CHAIN"/>
    <property type="match status" value="1"/>
</dbReference>
<dbReference type="PANTHER" id="PTHR10639:SF7">
    <property type="entry name" value="CLATHRIN LIGHT CHAIN"/>
    <property type="match status" value="1"/>
</dbReference>
<dbReference type="EMBL" id="JADGJD010000100">
    <property type="protein sequence ID" value="KAJ3055016.1"/>
    <property type="molecule type" value="Genomic_DNA"/>
</dbReference>
<evidence type="ECO:0000256" key="2">
    <source>
        <dbReference type="ARBA" id="ARBA00005263"/>
    </source>
</evidence>
<evidence type="ECO:0000256" key="1">
    <source>
        <dbReference type="ARBA" id="ARBA00004180"/>
    </source>
</evidence>
<proteinExistence type="inferred from homology"/>
<accession>A0AAD5X4Q5</accession>
<comment type="similarity">
    <text evidence="2 6">Belongs to the clathrin light chain family.</text>
</comment>
<dbReference type="Proteomes" id="UP001212841">
    <property type="component" value="Unassembled WGS sequence"/>
</dbReference>
<evidence type="ECO:0000313" key="9">
    <source>
        <dbReference type="Proteomes" id="UP001212841"/>
    </source>
</evidence>
<dbReference type="GO" id="GO:0006886">
    <property type="term" value="P:intracellular protein transport"/>
    <property type="evidence" value="ECO:0007669"/>
    <property type="project" value="InterPro"/>
</dbReference>
<keyword evidence="5 6" id="KW-0968">Cytoplasmic vesicle</keyword>
<protein>
    <recommendedName>
        <fullName evidence="6">Clathrin light chain</fullName>
    </recommendedName>
</protein>
<evidence type="ECO:0000256" key="6">
    <source>
        <dbReference type="RuleBase" id="RU363137"/>
    </source>
</evidence>
<feature type="compositionally biased region" description="Basic and acidic residues" evidence="7">
    <location>
        <begin position="220"/>
        <end position="237"/>
    </location>
</feature>
<name>A0AAD5X4Q5_9FUNG</name>
<evidence type="ECO:0000256" key="3">
    <source>
        <dbReference type="ARBA" id="ARBA00023136"/>
    </source>
</evidence>
<feature type="region of interest" description="Disordered" evidence="7">
    <location>
        <begin position="168"/>
        <end position="252"/>
    </location>
</feature>
<evidence type="ECO:0000256" key="4">
    <source>
        <dbReference type="ARBA" id="ARBA00023176"/>
    </source>
</evidence>
<keyword evidence="3 6" id="KW-0472">Membrane</keyword>
<dbReference type="GO" id="GO:0005198">
    <property type="term" value="F:structural molecule activity"/>
    <property type="evidence" value="ECO:0007669"/>
    <property type="project" value="InterPro"/>
</dbReference>
<dbReference type="InterPro" id="IPR000996">
    <property type="entry name" value="Clathrin_L-chain"/>
</dbReference>
<sequence>MSDFGDFSGTPPAATSTPGLFDDASDPTADFLAREQAILGADAALFGNDGSVNLPSTGSAFGTSDASLGFDAPSAIPPHVTGASDFGSPAQPIDFTNTGISSAGSFTSALPNIPNIPEPEPEPEVIRQWRENFQATIADRDAKSKEKHDEIIKKAKEQLERFYAEYNDKKEKSIKKNKDHEKSLIASRDDTTSGTVWERVAKQIEPSTPLTAGGGSSKSKVVDLKPGKPDDKNKDGKGAATKTGAKAHDTARMKQLIFNLRKDPNAPGVAQPASA</sequence>
<dbReference type="Pfam" id="PF01086">
    <property type="entry name" value="Clathrin_lg_ch"/>
    <property type="match status" value="1"/>
</dbReference>
<comment type="caution">
    <text evidence="8">The sequence shown here is derived from an EMBL/GenBank/DDBJ whole genome shotgun (WGS) entry which is preliminary data.</text>
</comment>
<comment type="subcellular location">
    <subcellularLocation>
        <location evidence="1 6">Cytoplasmic vesicle membrane</location>
        <topology evidence="1 6">Peripheral membrane protein</topology>
        <orientation evidence="1 6">Cytoplasmic side</orientation>
    </subcellularLocation>
    <subcellularLocation>
        <location evidence="6">Membrane</location>
        <location evidence="6">Coated pit</location>
        <topology evidence="6">Peripheral membrane protein</topology>
        <orientation evidence="6">Cytoplasmic side</orientation>
    </subcellularLocation>
    <text evidence="6">Cytoplasmic face of coated pits and vesicles.</text>
</comment>
<evidence type="ECO:0000256" key="7">
    <source>
        <dbReference type="SAM" id="MobiDB-lite"/>
    </source>
</evidence>
<evidence type="ECO:0000256" key="5">
    <source>
        <dbReference type="ARBA" id="ARBA00023329"/>
    </source>
</evidence>
<evidence type="ECO:0000313" key="8">
    <source>
        <dbReference type="EMBL" id="KAJ3055016.1"/>
    </source>
</evidence>
<dbReference type="GO" id="GO:0032050">
    <property type="term" value="F:clathrin heavy chain binding"/>
    <property type="evidence" value="ECO:0007669"/>
    <property type="project" value="TreeGrafter"/>
</dbReference>